<protein>
    <recommendedName>
        <fullName evidence="4">Secreted protein</fullName>
    </recommendedName>
</protein>
<evidence type="ECO:0000256" key="1">
    <source>
        <dbReference type="SAM" id="SignalP"/>
    </source>
</evidence>
<dbReference type="Proteomes" id="UP000007797">
    <property type="component" value="Unassembled WGS sequence"/>
</dbReference>
<organism evidence="2 3">
    <name type="scientific">Cavenderia fasciculata</name>
    <name type="common">Slime mold</name>
    <name type="synonym">Dictyostelium fasciculatum</name>
    <dbReference type="NCBI Taxonomy" id="261658"/>
    <lineage>
        <taxon>Eukaryota</taxon>
        <taxon>Amoebozoa</taxon>
        <taxon>Evosea</taxon>
        <taxon>Eumycetozoa</taxon>
        <taxon>Dictyostelia</taxon>
        <taxon>Acytosteliales</taxon>
        <taxon>Cavenderiaceae</taxon>
        <taxon>Cavenderia</taxon>
    </lineage>
</organism>
<name>F4PS25_CACFS</name>
<accession>F4PS25</accession>
<dbReference type="EMBL" id="GL883010">
    <property type="protein sequence ID" value="EGG20623.1"/>
    <property type="molecule type" value="Genomic_DNA"/>
</dbReference>
<dbReference type="RefSeq" id="XP_004358473.1">
    <property type="nucleotide sequence ID" value="XM_004358416.1"/>
</dbReference>
<sequence length="98" mass="11766">MFLSLIIIAICKDTVICSNSLIKRSGWYQQQRQRYSKSKTKIYRLNDNPPWMNQFAPRIIDLMIRVLDRHAEKKTTTTRNKTIICLVLFSQWRVIRHL</sequence>
<feature type="signal peptide" evidence="1">
    <location>
        <begin position="1"/>
        <end position="17"/>
    </location>
</feature>
<reference evidence="3" key="1">
    <citation type="journal article" date="2011" name="Genome Res.">
        <title>Phylogeny-wide analysis of social amoeba genomes highlights ancient origins for complex intercellular communication.</title>
        <authorList>
            <person name="Heidel A.J."/>
            <person name="Lawal H.M."/>
            <person name="Felder M."/>
            <person name="Schilde C."/>
            <person name="Helps N.R."/>
            <person name="Tunggal B."/>
            <person name="Rivero F."/>
            <person name="John U."/>
            <person name="Schleicher M."/>
            <person name="Eichinger L."/>
            <person name="Platzer M."/>
            <person name="Noegel A.A."/>
            <person name="Schaap P."/>
            <person name="Gloeckner G."/>
        </authorList>
    </citation>
    <scope>NUCLEOTIDE SEQUENCE [LARGE SCALE GENOMIC DNA]</scope>
    <source>
        <strain evidence="3">SH3</strain>
    </source>
</reference>
<evidence type="ECO:0000313" key="2">
    <source>
        <dbReference type="EMBL" id="EGG20623.1"/>
    </source>
</evidence>
<dbReference type="GeneID" id="14873395"/>
<proteinExistence type="predicted"/>
<evidence type="ECO:0008006" key="4">
    <source>
        <dbReference type="Google" id="ProtNLM"/>
    </source>
</evidence>
<gene>
    <name evidence="2" type="ORF">DFA_00484</name>
</gene>
<keyword evidence="3" id="KW-1185">Reference proteome</keyword>
<evidence type="ECO:0000313" key="3">
    <source>
        <dbReference type="Proteomes" id="UP000007797"/>
    </source>
</evidence>
<feature type="chain" id="PRO_5003315640" description="Secreted protein" evidence="1">
    <location>
        <begin position="18"/>
        <end position="98"/>
    </location>
</feature>
<dbReference type="KEGG" id="dfa:DFA_00484"/>
<dbReference type="AlphaFoldDB" id="F4PS25"/>
<keyword evidence="1" id="KW-0732">Signal</keyword>